<protein>
    <recommendedName>
        <fullName evidence="1">RecA family profile 1 domain-containing protein</fullName>
    </recommendedName>
</protein>
<dbReference type="InterPro" id="IPR027417">
    <property type="entry name" value="P-loop_NTPase"/>
</dbReference>
<dbReference type="InterPro" id="IPR013632">
    <property type="entry name" value="Rad51_C"/>
</dbReference>
<keyword evidence="3" id="KW-1185">Reference proteome</keyword>
<reference evidence="2 3" key="1">
    <citation type="submission" date="2024-02" db="EMBL/GenBank/DDBJ databases">
        <authorList>
            <person name="Daric V."/>
            <person name="Darras S."/>
        </authorList>
    </citation>
    <scope>NUCLEOTIDE SEQUENCE [LARGE SCALE GENOMIC DNA]</scope>
</reference>
<comment type="caution">
    <text evidence="2">The sequence shown here is derived from an EMBL/GenBank/DDBJ whole genome shotgun (WGS) entry which is preliminary data.</text>
</comment>
<dbReference type="Proteomes" id="UP001642483">
    <property type="component" value="Unassembled WGS sequence"/>
</dbReference>
<evidence type="ECO:0000313" key="2">
    <source>
        <dbReference type="EMBL" id="CAK8687857.1"/>
    </source>
</evidence>
<dbReference type="SUPFAM" id="SSF52540">
    <property type="entry name" value="P-loop containing nucleoside triphosphate hydrolases"/>
    <property type="match status" value="1"/>
</dbReference>
<sequence length="257" mass="29535">MSIFCTSLRVKNIGRELFPGPGFLQDGDVVEIIGEQSTGKSTILQDLMITCLLPEDHDGCMSGVIYFDLDYHFDLLRVVAIIEQRTQGTENDIQNWLKNFHLIRCADMEQLVISLHAIEPLIANSKIPVGMIILDSISALHWVDSNAGNNSQYLKEAKLRKIVQVLQALKERYKLCILASTQQLLKKDCRQNRDDEEEVVPYKPFLCRQWLEFVKHRFVVTKDDHEEVTTRKILCLSSKMDTKQFVIDEKGFHLVKA</sequence>
<accession>A0ABP0G7T0</accession>
<dbReference type="InterPro" id="IPR030547">
    <property type="entry name" value="XRCC2"/>
</dbReference>
<evidence type="ECO:0000313" key="3">
    <source>
        <dbReference type="Proteomes" id="UP001642483"/>
    </source>
</evidence>
<feature type="domain" description="RecA family profile 1" evidence="1">
    <location>
        <begin position="2"/>
        <end position="183"/>
    </location>
</feature>
<gene>
    <name evidence="2" type="ORF">CVLEPA_LOCUS19910</name>
</gene>
<dbReference type="PANTHER" id="PTHR46644">
    <property type="entry name" value="DNA REPAIR PROTEIN XRCC2"/>
    <property type="match status" value="1"/>
</dbReference>
<name>A0ABP0G7T0_CLALP</name>
<dbReference type="CDD" id="cd19490">
    <property type="entry name" value="XRCC2"/>
    <property type="match status" value="1"/>
</dbReference>
<dbReference type="Pfam" id="PF08423">
    <property type="entry name" value="Rad51"/>
    <property type="match status" value="1"/>
</dbReference>
<proteinExistence type="predicted"/>
<organism evidence="2 3">
    <name type="scientific">Clavelina lepadiformis</name>
    <name type="common">Light-bulb sea squirt</name>
    <name type="synonym">Ascidia lepadiformis</name>
    <dbReference type="NCBI Taxonomy" id="159417"/>
    <lineage>
        <taxon>Eukaryota</taxon>
        <taxon>Metazoa</taxon>
        <taxon>Chordata</taxon>
        <taxon>Tunicata</taxon>
        <taxon>Ascidiacea</taxon>
        <taxon>Aplousobranchia</taxon>
        <taxon>Clavelinidae</taxon>
        <taxon>Clavelina</taxon>
    </lineage>
</organism>
<evidence type="ECO:0000259" key="1">
    <source>
        <dbReference type="PROSITE" id="PS50162"/>
    </source>
</evidence>
<dbReference type="InterPro" id="IPR020588">
    <property type="entry name" value="RecA_ATP-bd"/>
</dbReference>
<dbReference type="EMBL" id="CAWYQH010000106">
    <property type="protein sequence ID" value="CAK8687857.1"/>
    <property type="molecule type" value="Genomic_DNA"/>
</dbReference>
<dbReference type="PANTHER" id="PTHR46644:SF2">
    <property type="entry name" value="DNA REPAIR PROTEIN XRCC2"/>
    <property type="match status" value="1"/>
</dbReference>
<dbReference type="PROSITE" id="PS50162">
    <property type="entry name" value="RECA_2"/>
    <property type="match status" value="1"/>
</dbReference>
<dbReference type="Gene3D" id="3.40.50.300">
    <property type="entry name" value="P-loop containing nucleotide triphosphate hydrolases"/>
    <property type="match status" value="1"/>
</dbReference>